<comment type="similarity">
    <text evidence="8 9">Belongs to the TRAP transporter small permease family.</text>
</comment>
<accession>A0ABW2EUI0</accession>
<keyword evidence="13" id="KW-1185">Reference proteome</keyword>
<gene>
    <name evidence="12" type="ORF">ACFQH5_08565</name>
</gene>
<feature type="region of interest" description="Disordered" evidence="10">
    <location>
        <begin position="173"/>
        <end position="245"/>
    </location>
</feature>
<evidence type="ECO:0000256" key="3">
    <source>
        <dbReference type="ARBA" id="ARBA00022475"/>
    </source>
</evidence>
<keyword evidence="3" id="KW-1003">Cell membrane</keyword>
<evidence type="ECO:0000256" key="2">
    <source>
        <dbReference type="ARBA" id="ARBA00022448"/>
    </source>
</evidence>
<evidence type="ECO:0000313" key="13">
    <source>
        <dbReference type="Proteomes" id="UP001596411"/>
    </source>
</evidence>
<feature type="domain" description="Tripartite ATP-independent periplasmic transporters DctQ component" evidence="11">
    <location>
        <begin position="29"/>
        <end position="155"/>
    </location>
</feature>
<dbReference type="EMBL" id="JBHSZP010000014">
    <property type="protein sequence ID" value="MFC7089600.1"/>
    <property type="molecule type" value="Genomic_DNA"/>
</dbReference>
<name>A0ABW2EUI0_9GAMM</name>
<keyword evidence="2 9" id="KW-0813">Transport</keyword>
<dbReference type="RefSeq" id="WP_346060971.1">
    <property type="nucleotide sequence ID" value="NZ_BAAADR010000002.1"/>
</dbReference>
<dbReference type="PANTHER" id="PTHR35011">
    <property type="entry name" value="2,3-DIKETO-L-GULONATE TRAP TRANSPORTER SMALL PERMEASE PROTEIN YIAM"/>
    <property type="match status" value="1"/>
</dbReference>
<dbReference type="Pfam" id="PF04290">
    <property type="entry name" value="DctQ"/>
    <property type="match status" value="1"/>
</dbReference>
<keyword evidence="4 9" id="KW-0997">Cell inner membrane</keyword>
<evidence type="ECO:0000256" key="9">
    <source>
        <dbReference type="RuleBase" id="RU369079"/>
    </source>
</evidence>
<comment type="subcellular location">
    <subcellularLocation>
        <location evidence="1 9">Cell inner membrane</location>
        <topology evidence="1 9">Multi-pass membrane protein</topology>
    </subcellularLocation>
</comment>
<keyword evidence="5 9" id="KW-0812">Transmembrane</keyword>
<dbReference type="Proteomes" id="UP001596411">
    <property type="component" value="Unassembled WGS sequence"/>
</dbReference>
<feature type="compositionally biased region" description="Polar residues" evidence="10">
    <location>
        <begin position="235"/>
        <end position="245"/>
    </location>
</feature>
<evidence type="ECO:0000313" key="12">
    <source>
        <dbReference type="EMBL" id="MFC7089600.1"/>
    </source>
</evidence>
<evidence type="ECO:0000256" key="4">
    <source>
        <dbReference type="ARBA" id="ARBA00022519"/>
    </source>
</evidence>
<keyword evidence="6 9" id="KW-1133">Transmembrane helix</keyword>
<proteinExistence type="inferred from homology"/>
<protein>
    <recommendedName>
        <fullName evidence="9">TRAP transporter small permease protein</fullName>
    </recommendedName>
</protein>
<feature type="transmembrane region" description="Helical" evidence="9">
    <location>
        <begin position="133"/>
        <end position="156"/>
    </location>
</feature>
<dbReference type="InterPro" id="IPR055348">
    <property type="entry name" value="DctQ"/>
</dbReference>
<evidence type="ECO:0000256" key="1">
    <source>
        <dbReference type="ARBA" id="ARBA00004429"/>
    </source>
</evidence>
<dbReference type="PANTHER" id="PTHR35011:SF10">
    <property type="entry name" value="TRAP TRANSPORTER SMALL PERMEASE PROTEIN"/>
    <property type="match status" value="1"/>
</dbReference>
<comment type="function">
    <text evidence="9">Part of the tripartite ATP-independent periplasmic (TRAP) transport system.</text>
</comment>
<evidence type="ECO:0000259" key="11">
    <source>
        <dbReference type="Pfam" id="PF04290"/>
    </source>
</evidence>
<evidence type="ECO:0000256" key="6">
    <source>
        <dbReference type="ARBA" id="ARBA00022989"/>
    </source>
</evidence>
<sequence>MVSPPSFPWASRLAHGAALAAGYASLGLSLLITFEVLARKLFSFSLQGVDEIGGYVLAIGVSFSFAYALLHRAHTRVDMLIVRLPGALQAPLNAAAMLLLAGFSLFMLWRAVGTLHETLEFGSLASTPLQTPLWIPQGLWVIGLGVFAALASLLALRALGLLVRGQTAALNREFGPRSTQDELDEAQHDYADETTPATGQDELDEAQHDHVDEATPVTGQDELDEAQHDYADEPTPTTGQGSPQL</sequence>
<organism evidence="12 13">
    <name type="scientific">Halomonas salifodinae</name>
    <dbReference type="NCBI Taxonomy" id="438745"/>
    <lineage>
        <taxon>Bacteria</taxon>
        <taxon>Pseudomonadati</taxon>
        <taxon>Pseudomonadota</taxon>
        <taxon>Gammaproteobacteria</taxon>
        <taxon>Oceanospirillales</taxon>
        <taxon>Halomonadaceae</taxon>
        <taxon>Halomonas</taxon>
    </lineage>
</organism>
<feature type="transmembrane region" description="Helical" evidence="9">
    <location>
        <begin position="52"/>
        <end position="70"/>
    </location>
</feature>
<feature type="transmembrane region" description="Helical" evidence="9">
    <location>
        <begin position="12"/>
        <end position="32"/>
    </location>
</feature>
<comment type="caution">
    <text evidence="12">The sequence shown here is derived from an EMBL/GenBank/DDBJ whole genome shotgun (WGS) entry which is preliminary data.</text>
</comment>
<reference evidence="13" key="1">
    <citation type="journal article" date="2019" name="Int. J. Syst. Evol. Microbiol.">
        <title>The Global Catalogue of Microorganisms (GCM) 10K type strain sequencing project: providing services to taxonomists for standard genome sequencing and annotation.</title>
        <authorList>
            <consortium name="The Broad Institute Genomics Platform"/>
            <consortium name="The Broad Institute Genome Sequencing Center for Infectious Disease"/>
            <person name="Wu L."/>
            <person name="Ma J."/>
        </authorList>
    </citation>
    <scope>NUCLEOTIDE SEQUENCE [LARGE SCALE GENOMIC DNA]</scope>
    <source>
        <strain evidence="13">CGMCC 1.13666</strain>
    </source>
</reference>
<comment type="subunit">
    <text evidence="9">The complex comprises the extracytoplasmic solute receptor protein and the two transmembrane proteins.</text>
</comment>
<evidence type="ECO:0000256" key="8">
    <source>
        <dbReference type="ARBA" id="ARBA00038436"/>
    </source>
</evidence>
<dbReference type="InterPro" id="IPR007387">
    <property type="entry name" value="TRAP_DctQ"/>
</dbReference>
<keyword evidence="7 9" id="KW-0472">Membrane</keyword>
<evidence type="ECO:0000256" key="7">
    <source>
        <dbReference type="ARBA" id="ARBA00023136"/>
    </source>
</evidence>
<evidence type="ECO:0000256" key="5">
    <source>
        <dbReference type="ARBA" id="ARBA00022692"/>
    </source>
</evidence>
<feature type="transmembrane region" description="Helical" evidence="9">
    <location>
        <begin position="91"/>
        <end position="113"/>
    </location>
</feature>
<evidence type="ECO:0000256" key="10">
    <source>
        <dbReference type="SAM" id="MobiDB-lite"/>
    </source>
</evidence>